<dbReference type="SUPFAM" id="SSF55073">
    <property type="entry name" value="Nucleotide cyclase"/>
    <property type="match status" value="1"/>
</dbReference>
<dbReference type="PROSITE" id="PS50887">
    <property type="entry name" value="GGDEF"/>
    <property type="match status" value="1"/>
</dbReference>
<feature type="domain" description="GGDEF" evidence="5">
    <location>
        <begin position="181"/>
        <end position="318"/>
    </location>
</feature>
<evidence type="ECO:0000259" key="5">
    <source>
        <dbReference type="PROSITE" id="PS50887"/>
    </source>
</evidence>
<evidence type="ECO:0000256" key="3">
    <source>
        <dbReference type="PROSITE-ProRule" id="PRU00169"/>
    </source>
</evidence>
<accession>A0A2S9GZJ3</accession>
<evidence type="ECO:0000313" key="6">
    <source>
        <dbReference type="EMBL" id="PRC93127.1"/>
    </source>
</evidence>
<dbReference type="CDD" id="cd01949">
    <property type="entry name" value="GGDEF"/>
    <property type="match status" value="1"/>
</dbReference>
<dbReference type="PANTHER" id="PTHR45138">
    <property type="entry name" value="REGULATORY COMPONENTS OF SENSORY TRANSDUCTION SYSTEM"/>
    <property type="match status" value="1"/>
</dbReference>
<dbReference type="Proteomes" id="UP000237839">
    <property type="component" value="Unassembled WGS sequence"/>
</dbReference>
<dbReference type="SUPFAM" id="SSF52172">
    <property type="entry name" value="CheY-like"/>
    <property type="match status" value="1"/>
</dbReference>
<feature type="modified residue" description="4-aspartylphosphate" evidence="3">
    <location>
        <position position="71"/>
    </location>
</feature>
<protein>
    <recommendedName>
        <fullName evidence="1">diguanylate cyclase</fullName>
        <ecNumber evidence="1">2.7.7.65</ecNumber>
    </recommendedName>
</protein>
<dbReference type="InterPro" id="IPR043128">
    <property type="entry name" value="Rev_trsase/Diguanyl_cyclase"/>
</dbReference>
<dbReference type="GO" id="GO:0005886">
    <property type="term" value="C:plasma membrane"/>
    <property type="evidence" value="ECO:0007669"/>
    <property type="project" value="TreeGrafter"/>
</dbReference>
<dbReference type="Gene3D" id="3.40.50.2300">
    <property type="match status" value="1"/>
</dbReference>
<dbReference type="InterPro" id="IPR011006">
    <property type="entry name" value="CheY-like_superfamily"/>
</dbReference>
<dbReference type="Pfam" id="PF00072">
    <property type="entry name" value="Response_reg"/>
    <property type="match status" value="1"/>
</dbReference>
<dbReference type="SMART" id="SM00448">
    <property type="entry name" value="REC"/>
    <property type="match status" value="1"/>
</dbReference>
<dbReference type="EC" id="2.7.7.65" evidence="1"/>
<dbReference type="GO" id="GO:0000160">
    <property type="term" value="P:phosphorelay signal transduction system"/>
    <property type="evidence" value="ECO:0007669"/>
    <property type="project" value="InterPro"/>
</dbReference>
<sequence>MINTPIDTFSASAQTGSTMNRQRLLIVDDQPLNIQTLYELFSANYQIFMATSGEQALSLCQSKLPDLIILDVEMPDMDGYEVCRRLKADVHTSNIPVIFITGHHNEAEETKGLDTGAVDFISKPINPRIVHARVKNQLMLKAQSDMLRDWVYIDGLTGVKNRRYFDERLNAEWGRAIRHNSELSIIIIDVDFFKLYNDCYGHLMGDDCLRLVANKLNSCINRSVDLMARYGGEEFVCLLPDTNLAGAMTVAEQLRQEVISLQIPHAVSKAAPFLTISLGVCTKQSMMVDSATSILTQADAELYLAKNQGRNHVCGKVMS</sequence>
<evidence type="ECO:0000259" key="4">
    <source>
        <dbReference type="PROSITE" id="PS50110"/>
    </source>
</evidence>
<dbReference type="SMART" id="SM00267">
    <property type="entry name" value="GGDEF"/>
    <property type="match status" value="1"/>
</dbReference>
<dbReference type="PANTHER" id="PTHR45138:SF9">
    <property type="entry name" value="DIGUANYLATE CYCLASE DGCM-RELATED"/>
    <property type="match status" value="1"/>
</dbReference>
<keyword evidence="7" id="KW-1185">Reference proteome</keyword>
<dbReference type="GO" id="GO:0052621">
    <property type="term" value="F:diguanylate cyclase activity"/>
    <property type="evidence" value="ECO:0007669"/>
    <property type="project" value="UniProtKB-EC"/>
</dbReference>
<dbReference type="AlphaFoldDB" id="A0A2S9GZJ3"/>
<evidence type="ECO:0000256" key="2">
    <source>
        <dbReference type="ARBA" id="ARBA00034247"/>
    </source>
</evidence>
<comment type="catalytic activity">
    <reaction evidence="2">
        <text>2 GTP = 3',3'-c-di-GMP + 2 diphosphate</text>
        <dbReference type="Rhea" id="RHEA:24898"/>
        <dbReference type="ChEBI" id="CHEBI:33019"/>
        <dbReference type="ChEBI" id="CHEBI:37565"/>
        <dbReference type="ChEBI" id="CHEBI:58805"/>
        <dbReference type="EC" id="2.7.7.65"/>
    </reaction>
</comment>
<feature type="domain" description="Response regulatory" evidence="4">
    <location>
        <begin position="23"/>
        <end position="138"/>
    </location>
</feature>
<dbReference type="GO" id="GO:0043709">
    <property type="term" value="P:cell adhesion involved in single-species biofilm formation"/>
    <property type="evidence" value="ECO:0007669"/>
    <property type="project" value="TreeGrafter"/>
</dbReference>
<evidence type="ECO:0000313" key="7">
    <source>
        <dbReference type="Proteomes" id="UP000237839"/>
    </source>
</evidence>
<dbReference type="PROSITE" id="PS50110">
    <property type="entry name" value="RESPONSE_REGULATORY"/>
    <property type="match status" value="1"/>
</dbReference>
<keyword evidence="3" id="KW-0597">Phosphoprotein</keyword>
<comment type="caution">
    <text evidence="6">The sequence shown here is derived from an EMBL/GenBank/DDBJ whole genome shotgun (WGS) entry which is preliminary data.</text>
</comment>
<dbReference type="EMBL" id="PUGF01000009">
    <property type="protein sequence ID" value="PRC93127.1"/>
    <property type="molecule type" value="Genomic_DNA"/>
</dbReference>
<dbReference type="InterPro" id="IPR029787">
    <property type="entry name" value="Nucleotide_cyclase"/>
</dbReference>
<proteinExistence type="predicted"/>
<dbReference type="NCBIfam" id="TIGR00254">
    <property type="entry name" value="GGDEF"/>
    <property type="match status" value="1"/>
</dbReference>
<name>A0A2S9GZJ3_9BURK</name>
<dbReference type="Pfam" id="PF00990">
    <property type="entry name" value="GGDEF"/>
    <property type="match status" value="1"/>
</dbReference>
<organism evidence="6 7">
    <name type="scientific">Solimicrobium silvestre</name>
    <dbReference type="NCBI Taxonomy" id="2099400"/>
    <lineage>
        <taxon>Bacteria</taxon>
        <taxon>Pseudomonadati</taxon>
        <taxon>Pseudomonadota</taxon>
        <taxon>Betaproteobacteria</taxon>
        <taxon>Burkholderiales</taxon>
        <taxon>Oxalobacteraceae</taxon>
        <taxon>Solimicrobium</taxon>
    </lineage>
</organism>
<dbReference type="RefSeq" id="WP_207769681.1">
    <property type="nucleotide sequence ID" value="NZ_PUGF01000009.1"/>
</dbReference>
<dbReference type="GO" id="GO:1902201">
    <property type="term" value="P:negative regulation of bacterial-type flagellum-dependent cell motility"/>
    <property type="evidence" value="ECO:0007669"/>
    <property type="project" value="TreeGrafter"/>
</dbReference>
<dbReference type="InterPro" id="IPR001789">
    <property type="entry name" value="Sig_transdc_resp-reg_receiver"/>
</dbReference>
<reference evidence="6 7" key="1">
    <citation type="submission" date="2018-02" db="EMBL/GenBank/DDBJ databases">
        <title>Solimicrobium silvestre gen. nov., sp. nov., isolated from alpine forest soil.</title>
        <authorList>
            <person name="Margesin R."/>
            <person name="Albuquerque L."/>
            <person name="Zhang D.-C."/>
            <person name="Froufe H.J.C."/>
            <person name="Severino R."/>
            <person name="Roxo I."/>
            <person name="Egas C."/>
            <person name="Da Costa M.S."/>
        </authorList>
    </citation>
    <scope>NUCLEOTIDE SEQUENCE [LARGE SCALE GENOMIC DNA]</scope>
    <source>
        <strain evidence="6 7">S20-91</strain>
    </source>
</reference>
<dbReference type="InterPro" id="IPR000160">
    <property type="entry name" value="GGDEF_dom"/>
</dbReference>
<evidence type="ECO:0000256" key="1">
    <source>
        <dbReference type="ARBA" id="ARBA00012528"/>
    </source>
</evidence>
<gene>
    <name evidence="6" type="ORF">S2091_2213</name>
</gene>
<dbReference type="InterPro" id="IPR050469">
    <property type="entry name" value="Diguanylate_Cyclase"/>
</dbReference>
<dbReference type="Gene3D" id="3.30.70.270">
    <property type="match status" value="1"/>
</dbReference>
<dbReference type="FunFam" id="3.30.70.270:FF:000001">
    <property type="entry name" value="Diguanylate cyclase domain protein"/>
    <property type="match status" value="1"/>
</dbReference>